<evidence type="ECO:0000313" key="3">
    <source>
        <dbReference type="EMBL" id="MCS0588309.1"/>
    </source>
</evidence>
<keyword evidence="2" id="KW-0812">Transmembrane</keyword>
<dbReference type="EMBL" id="JANUGX010000003">
    <property type="protein sequence ID" value="MCS0588309.1"/>
    <property type="molecule type" value="Genomic_DNA"/>
</dbReference>
<evidence type="ECO:0000313" key="4">
    <source>
        <dbReference type="Proteomes" id="UP001205560"/>
    </source>
</evidence>
<name>A0ABT2A285_9BURK</name>
<feature type="transmembrane region" description="Helical" evidence="2">
    <location>
        <begin position="12"/>
        <end position="33"/>
    </location>
</feature>
<keyword evidence="2" id="KW-0472">Membrane</keyword>
<protein>
    <submittedName>
        <fullName evidence="3">Uncharacterized protein</fullName>
    </submittedName>
</protein>
<evidence type="ECO:0000256" key="1">
    <source>
        <dbReference type="SAM" id="MobiDB-lite"/>
    </source>
</evidence>
<keyword evidence="2" id="KW-1133">Transmembrane helix</keyword>
<organism evidence="3 4">
    <name type="scientific">Massilia norwichensis</name>
    <dbReference type="NCBI Taxonomy" id="1442366"/>
    <lineage>
        <taxon>Bacteria</taxon>
        <taxon>Pseudomonadati</taxon>
        <taxon>Pseudomonadota</taxon>
        <taxon>Betaproteobacteria</taxon>
        <taxon>Burkholderiales</taxon>
        <taxon>Oxalobacteraceae</taxon>
        <taxon>Telluria group</taxon>
        <taxon>Massilia</taxon>
    </lineage>
</organism>
<dbReference type="Proteomes" id="UP001205560">
    <property type="component" value="Unassembled WGS sequence"/>
</dbReference>
<evidence type="ECO:0000256" key="2">
    <source>
        <dbReference type="SAM" id="Phobius"/>
    </source>
</evidence>
<sequence length="60" mass="6746">MDPHADFHGLTIVIAIAVAICGVLALLIFFFWIERHSKRGSRTGADRGKVVRSARKKKRK</sequence>
<feature type="compositionally biased region" description="Basic residues" evidence="1">
    <location>
        <begin position="50"/>
        <end position="60"/>
    </location>
</feature>
<comment type="caution">
    <text evidence="3">The sequence shown here is derived from an EMBL/GenBank/DDBJ whole genome shotgun (WGS) entry which is preliminary data.</text>
</comment>
<gene>
    <name evidence="3" type="ORF">NX782_03730</name>
</gene>
<dbReference type="RefSeq" id="WP_156895505.1">
    <property type="nucleotide sequence ID" value="NZ_JANUGX010000003.1"/>
</dbReference>
<proteinExistence type="predicted"/>
<feature type="region of interest" description="Disordered" evidence="1">
    <location>
        <begin position="39"/>
        <end position="60"/>
    </location>
</feature>
<accession>A0ABT2A285</accession>
<keyword evidence="4" id="KW-1185">Reference proteome</keyword>
<reference evidence="3 4" key="1">
    <citation type="submission" date="2022-08" db="EMBL/GenBank/DDBJ databases">
        <title>Reclassification of Massilia species as members of the genera Telluria, Duganella, Pseudoduganella, Mokoshia gen. nov. and Zemynaea gen. nov. using orthogonal and non-orthogonal genome-based approaches.</title>
        <authorList>
            <person name="Bowman J.P."/>
        </authorList>
    </citation>
    <scope>NUCLEOTIDE SEQUENCE [LARGE SCALE GENOMIC DNA]</scope>
    <source>
        <strain evidence="3 4">LMG 28164</strain>
    </source>
</reference>